<feature type="domain" description="Thioredoxin" evidence="2">
    <location>
        <begin position="34"/>
        <end position="188"/>
    </location>
</feature>
<evidence type="ECO:0000313" key="4">
    <source>
        <dbReference type="Proteomes" id="UP000422569"/>
    </source>
</evidence>
<dbReference type="InterPro" id="IPR036249">
    <property type="entry name" value="Thioredoxin-like_sf"/>
</dbReference>
<dbReference type="EMBL" id="CP044331">
    <property type="protein sequence ID" value="QGM98920.1"/>
    <property type="molecule type" value="Genomic_DNA"/>
</dbReference>
<dbReference type="RefSeq" id="WP_154420060.1">
    <property type="nucleotide sequence ID" value="NZ_CP044331.1"/>
</dbReference>
<dbReference type="PANTHER" id="PTHR42852">
    <property type="entry name" value="THIOL:DISULFIDE INTERCHANGE PROTEIN DSBE"/>
    <property type="match status" value="1"/>
</dbReference>
<dbReference type="Pfam" id="PF00578">
    <property type="entry name" value="AhpC-TSA"/>
    <property type="match status" value="1"/>
</dbReference>
<proteinExistence type="predicted"/>
<dbReference type="AlphaFoldDB" id="A0A6B8ME74"/>
<dbReference type="GO" id="GO:0016491">
    <property type="term" value="F:oxidoreductase activity"/>
    <property type="evidence" value="ECO:0007669"/>
    <property type="project" value="InterPro"/>
</dbReference>
<feature type="signal peptide" evidence="1">
    <location>
        <begin position="1"/>
        <end position="20"/>
    </location>
</feature>
<dbReference type="KEGG" id="mpar:F7D14_16460"/>
<dbReference type="InterPro" id="IPR013766">
    <property type="entry name" value="Thioredoxin_domain"/>
</dbReference>
<protein>
    <submittedName>
        <fullName evidence="3">TlpA family protein disulfide reductase</fullName>
    </submittedName>
</protein>
<accession>A0A6B8ME74</accession>
<dbReference type="PROSITE" id="PS51352">
    <property type="entry name" value="THIOREDOXIN_2"/>
    <property type="match status" value="1"/>
</dbReference>
<dbReference type="CDD" id="cd02966">
    <property type="entry name" value="TlpA_like_family"/>
    <property type="match status" value="1"/>
</dbReference>
<evidence type="ECO:0000313" key="3">
    <source>
        <dbReference type="EMBL" id="QGM98920.1"/>
    </source>
</evidence>
<dbReference type="InterPro" id="IPR050553">
    <property type="entry name" value="Thioredoxin_ResA/DsbE_sf"/>
</dbReference>
<evidence type="ECO:0000259" key="2">
    <source>
        <dbReference type="PROSITE" id="PS51352"/>
    </source>
</evidence>
<dbReference type="Gene3D" id="3.40.30.10">
    <property type="entry name" value="Glutaredoxin"/>
    <property type="match status" value="1"/>
</dbReference>
<reference evidence="3 4" key="1">
    <citation type="submission" date="2019-09" db="EMBL/GenBank/DDBJ databases">
        <title>Isolation and complete genome sequencing of Methylocystis species.</title>
        <authorList>
            <person name="Rumah B.L."/>
            <person name="Stead C.E."/>
            <person name="Stevens B.C."/>
            <person name="Minton N.P."/>
            <person name="Grosse-Honebrink A."/>
            <person name="Zhang Y."/>
        </authorList>
    </citation>
    <scope>NUCLEOTIDE SEQUENCE [LARGE SCALE GENOMIC DNA]</scope>
    <source>
        <strain evidence="3 4">BRCS2</strain>
    </source>
</reference>
<dbReference type="PANTHER" id="PTHR42852:SF17">
    <property type="entry name" value="THIOREDOXIN-LIKE PROTEIN HI_1115"/>
    <property type="match status" value="1"/>
</dbReference>
<dbReference type="Proteomes" id="UP000422569">
    <property type="component" value="Chromosome"/>
</dbReference>
<dbReference type="SUPFAM" id="SSF52833">
    <property type="entry name" value="Thioredoxin-like"/>
    <property type="match status" value="1"/>
</dbReference>
<dbReference type="GO" id="GO:0016209">
    <property type="term" value="F:antioxidant activity"/>
    <property type="evidence" value="ECO:0007669"/>
    <property type="project" value="InterPro"/>
</dbReference>
<name>A0A6B8ME74_9HYPH</name>
<dbReference type="InterPro" id="IPR000866">
    <property type="entry name" value="AhpC/TSA"/>
</dbReference>
<gene>
    <name evidence="3" type="ORF">F7D14_16460</name>
</gene>
<evidence type="ECO:0000256" key="1">
    <source>
        <dbReference type="SAM" id="SignalP"/>
    </source>
</evidence>
<keyword evidence="4" id="KW-1185">Reference proteome</keyword>
<sequence length="188" mass="20878">MARFLKTLFALLFAVAPARAEILGMKVERMATEEEMKSSLRQIDLVDEKGQPFDLRATMGNGRPTFVSIWAHWCPNCLAEAPGYKALAKACPDRWNVVFVSSMRKDYPKDLAKFRTYGLPWKIYRIADTVNAEPDKAKAAVAFYGLTKEGGVVTPTHYLIDETGAVKAIISGKMNIAEPERLAAFCGN</sequence>
<organism evidence="3 4">
    <name type="scientific">Methylocystis parvus</name>
    <dbReference type="NCBI Taxonomy" id="134"/>
    <lineage>
        <taxon>Bacteria</taxon>
        <taxon>Pseudomonadati</taxon>
        <taxon>Pseudomonadota</taxon>
        <taxon>Alphaproteobacteria</taxon>
        <taxon>Hyphomicrobiales</taxon>
        <taxon>Methylocystaceae</taxon>
        <taxon>Methylocystis</taxon>
    </lineage>
</organism>
<feature type="chain" id="PRO_5025332685" evidence="1">
    <location>
        <begin position="21"/>
        <end position="188"/>
    </location>
</feature>
<keyword evidence="1" id="KW-0732">Signal</keyword>